<feature type="transmembrane region" description="Helical" evidence="1">
    <location>
        <begin position="21"/>
        <end position="42"/>
    </location>
</feature>
<keyword evidence="3" id="KW-1185">Reference proteome</keyword>
<dbReference type="EMBL" id="NTJD01000001">
    <property type="protein sequence ID" value="PCD77836.1"/>
    <property type="molecule type" value="Genomic_DNA"/>
</dbReference>
<keyword evidence="1" id="KW-1133">Transmembrane helix</keyword>
<sequence length="65" mass="6901">MIKTLIKLRICLTDESGAVTVDWVVLTAAIVSLGFLVGGVIWSEADNAALDVARFLSSQSVTTSF</sequence>
<accession>A0A2A4CUL8</accession>
<evidence type="ECO:0008006" key="4">
    <source>
        <dbReference type="Google" id="ProtNLM"/>
    </source>
</evidence>
<evidence type="ECO:0000256" key="1">
    <source>
        <dbReference type="SAM" id="Phobius"/>
    </source>
</evidence>
<dbReference type="OrthoDB" id="5525128at2"/>
<gene>
    <name evidence="2" type="ORF">CLN94_00490</name>
</gene>
<evidence type="ECO:0000313" key="3">
    <source>
        <dbReference type="Proteomes" id="UP000243507"/>
    </source>
</evidence>
<dbReference type="AlphaFoldDB" id="A0A2A4CUL8"/>
<comment type="caution">
    <text evidence="2">The sequence shown here is derived from an EMBL/GenBank/DDBJ whole genome shotgun (WGS) entry which is preliminary data.</text>
</comment>
<organism evidence="2 3">
    <name type="scientific">Pseudothioclava arenosa</name>
    <dbReference type="NCBI Taxonomy" id="1795308"/>
    <lineage>
        <taxon>Bacteria</taxon>
        <taxon>Pseudomonadati</taxon>
        <taxon>Pseudomonadota</taxon>
        <taxon>Alphaproteobacteria</taxon>
        <taxon>Rhodobacterales</taxon>
        <taxon>Paracoccaceae</taxon>
        <taxon>Pseudothioclava</taxon>
    </lineage>
</organism>
<reference evidence="2 3" key="1">
    <citation type="submission" date="2017-09" db="EMBL/GenBank/DDBJ databases">
        <title>A multilocus sequence analysis scheme for characterization of bacteria in the genus Thioclava.</title>
        <authorList>
            <person name="Liu Y."/>
            <person name="Shao Z."/>
        </authorList>
    </citation>
    <scope>NUCLEOTIDE SEQUENCE [LARGE SCALE GENOMIC DNA]</scope>
    <source>
        <strain evidence="2 3">CAU 1312</strain>
    </source>
</reference>
<proteinExistence type="predicted"/>
<protein>
    <recommendedName>
        <fullName evidence="4">Pilus assembly protein</fullName>
    </recommendedName>
</protein>
<dbReference type="Proteomes" id="UP000243507">
    <property type="component" value="Unassembled WGS sequence"/>
</dbReference>
<keyword evidence="1" id="KW-0472">Membrane</keyword>
<keyword evidence="1" id="KW-0812">Transmembrane</keyword>
<evidence type="ECO:0000313" key="2">
    <source>
        <dbReference type="EMBL" id="PCD77836.1"/>
    </source>
</evidence>
<dbReference type="RefSeq" id="WP_096429925.1">
    <property type="nucleotide sequence ID" value="NZ_NTJD01000001.1"/>
</dbReference>
<name>A0A2A4CUL8_9RHOB</name>